<keyword evidence="1" id="KW-0472">Membrane</keyword>
<evidence type="ECO:0000256" key="1">
    <source>
        <dbReference type="SAM" id="Phobius"/>
    </source>
</evidence>
<gene>
    <name evidence="2" type="ORF">ACFSM5_18525</name>
</gene>
<evidence type="ECO:0000313" key="2">
    <source>
        <dbReference type="EMBL" id="MFD2264908.1"/>
    </source>
</evidence>
<sequence>MKTERSVQTSSSSSFTELALTMAVTAMVFGVGAGFTTWVMVAIKIA</sequence>
<evidence type="ECO:0000313" key="3">
    <source>
        <dbReference type="Proteomes" id="UP001597295"/>
    </source>
</evidence>
<keyword evidence="1" id="KW-0812">Transmembrane</keyword>
<dbReference type="RefSeq" id="WP_379878044.1">
    <property type="nucleotide sequence ID" value="NZ_JBHUIP010000014.1"/>
</dbReference>
<keyword evidence="1" id="KW-1133">Transmembrane helix</keyword>
<comment type="caution">
    <text evidence="2">The sequence shown here is derived from an EMBL/GenBank/DDBJ whole genome shotgun (WGS) entry which is preliminary data.</text>
</comment>
<reference evidence="3" key="1">
    <citation type="journal article" date="2019" name="Int. J. Syst. Evol. Microbiol.">
        <title>The Global Catalogue of Microorganisms (GCM) 10K type strain sequencing project: providing services to taxonomists for standard genome sequencing and annotation.</title>
        <authorList>
            <consortium name="The Broad Institute Genomics Platform"/>
            <consortium name="The Broad Institute Genome Sequencing Center for Infectious Disease"/>
            <person name="Wu L."/>
            <person name="Ma J."/>
        </authorList>
    </citation>
    <scope>NUCLEOTIDE SEQUENCE [LARGE SCALE GENOMIC DNA]</scope>
    <source>
        <strain evidence="3">CGMCC 1.19062</strain>
    </source>
</reference>
<accession>A0ABW5DUU6</accession>
<proteinExistence type="predicted"/>
<dbReference type="EMBL" id="JBHUIP010000014">
    <property type="protein sequence ID" value="MFD2264908.1"/>
    <property type="molecule type" value="Genomic_DNA"/>
</dbReference>
<protein>
    <submittedName>
        <fullName evidence="2">Uncharacterized protein</fullName>
    </submittedName>
</protein>
<feature type="transmembrane region" description="Helical" evidence="1">
    <location>
        <begin position="20"/>
        <end position="43"/>
    </location>
</feature>
<organism evidence="2 3">
    <name type="scientific">Lacibacterium aquatile</name>
    <dbReference type="NCBI Taxonomy" id="1168082"/>
    <lineage>
        <taxon>Bacteria</taxon>
        <taxon>Pseudomonadati</taxon>
        <taxon>Pseudomonadota</taxon>
        <taxon>Alphaproteobacteria</taxon>
        <taxon>Rhodospirillales</taxon>
        <taxon>Rhodospirillaceae</taxon>
    </lineage>
</organism>
<keyword evidence="3" id="KW-1185">Reference proteome</keyword>
<dbReference type="Proteomes" id="UP001597295">
    <property type="component" value="Unassembled WGS sequence"/>
</dbReference>
<name>A0ABW5DUU6_9PROT</name>